<dbReference type="InterPro" id="IPR003838">
    <property type="entry name" value="ABC3_permease_C"/>
</dbReference>
<dbReference type="PANTHER" id="PTHR30572:SF4">
    <property type="entry name" value="ABC TRANSPORTER PERMEASE YTRF"/>
    <property type="match status" value="1"/>
</dbReference>
<keyword evidence="4 7" id="KW-1133">Transmembrane helix</keyword>
<evidence type="ECO:0000256" key="4">
    <source>
        <dbReference type="ARBA" id="ARBA00022989"/>
    </source>
</evidence>
<reference evidence="9" key="2">
    <citation type="submission" date="2022-06" db="EMBL/GenBank/DDBJ databases">
        <title>Thermospira aquatica gen. nov., sp. nov.</title>
        <authorList>
            <person name="Ben Ali Gam Z."/>
            <person name="Labat M."/>
        </authorList>
    </citation>
    <scope>NUCLEOTIDE SEQUENCE</scope>
    <source>
        <strain evidence="9">F1F22</strain>
    </source>
</reference>
<dbReference type="InterPro" id="IPR050250">
    <property type="entry name" value="Macrolide_Exporter_MacB"/>
</dbReference>
<dbReference type="GO" id="GO:0022857">
    <property type="term" value="F:transmembrane transporter activity"/>
    <property type="evidence" value="ECO:0007669"/>
    <property type="project" value="TreeGrafter"/>
</dbReference>
<evidence type="ECO:0000313" key="9">
    <source>
        <dbReference type="EMBL" id="URA09724.1"/>
    </source>
</evidence>
<feature type="transmembrane region" description="Helical" evidence="7">
    <location>
        <begin position="416"/>
        <end position="442"/>
    </location>
</feature>
<feature type="domain" description="ABC3 transporter permease C-terminal" evidence="8">
    <location>
        <begin position="371"/>
        <end position="498"/>
    </location>
</feature>
<sequence>MQLLFYSIAFRNLFRHKGKSLIVGGLLFLVAFLLTFGNAAIKGINTSLEQNIIHGFTGNMVIISTNQMDKEVFGFMTGRPMSLIHNYAQISNILSSLPFVEDFLPLGRNVAMLLNPTGLPVFYMIYAVDVDRYERFFQNRLIVVEGRRLLSGERGIMIGNVQRNQTAEVINLWLLPEGGEVITSNMPPKILSNLESLSYASNVVLMGLSEEGGSDIRLNVKGVFRFEKLNNLLGDFIAFVDPLSYVEMFHYVITPENISLTKTEKTILQADNLDTLLEQNLFSQETPVSSSTYDETTLKKSLKRQENYTYNPEAYNAVIIKTRPGTGDAEALKKLNRALIEAKADGKAISWQEATPQFSQFIGIVQGMFSVIMFLLFLVSFIIVMNILSMSVIERTTEIGMMRAIGAQKNFVGRMILFETLTLGLVFGGSGILVGALVSWIFALVKLPAKNEMLQLIFGGEYFIPMVTPLDILGNLLVLFFVLWLASLYPGHLAKKTTPLEAISRE</sequence>
<keyword evidence="2" id="KW-1003">Cell membrane</keyword>
<protein>
    <submittedName>
        <fullName evidence="9">ABC transporter permease</fullName>
    </submittedName>
</protein>
<keyword evidence="3 7" id="KW-0812">Transmembrane</keyword>
<evidence type="ECO:0000256" key="1">
    <source>
        <dbReference type="ARBA" id="ARBA00004651"/>
    </source>
</evidence>
<comment type="subcellular location">
    <subcellularLocation>
        <location evidence="1">Cell membrane</location>
        <topology evidence="1">Multi-pass membrane protein</topology>
    </subcellularLocation>
</comment>
<accession>A0AAX3BC21</accession>
<comment type="similarity">
    <text evidence="6">Belongs to the ABC-4 integral membrane protein family.</text>
</comment>
<feature type="transmembrane region" description="Helical" evidence="7">
    <location>
        <begin position="462"/>
        <end position="486"/>
    </location>
</feature>
<reference evidence="9" key="1">
    <citation type="submission" date="2021-04" db="EMBL/GenBank/DDBJ databases">
        <authorList>
            <person name="Postec A."/>
        </authorList>
    </citation>
    <scope>NUCLEOTIDE SEQUENCE</scope>
    <source>
        <strain evidence="9">F1F22</strain>
    </source>
</reference>
<evidence type="ECO:0000256" key="3">
    <source>
        <dbReference type="ARBA" id="ARBA00022692"/>
    </source>
</evidence>
<evidence type="ECO:0000313" key="10">
    <source>
        <dbReference type="Proteomes" id="UP001056539"/>
    </source>
</evidence>
<feature type="transmembrane region" description="Helical" evidence="7">
    <location>
        <begin position="368"/>
        <end position="393"/>
    </location>
</feature>
<dbReference type="EMBL" id="CP073355">
    <property type="protein sequence ID" value="URA09724.1"/>
    <property type="molecule type" value="Genomic_DNA"/>
</dbReference>
<dbReference type="GO" id="GO:0005886">
    <property type="term" value="C:plasma membrane"/>
    <property type="evidence" value="ECO:0007669"/>
    <property type="project" value="UniProtKB-SubCell"/>
</dbReference>
<name>A0AAX3BC21_9SPIR</name>
<dbReference type="KEGG" id="taqu:KDW03_09575"/>
<organism evidence="9 10">
    <name type="scientific">Thermospira aquatica</name>
    <dbReference type="NCBI Taxonomy" id="2828656"/>
    <lineage>
        <taxon>Bacteria</taxon>
        <taxon>Pseudomonadati</taxon>
        <taxon>Spirochaetota</taxon>
        <taxon>Spirochaetia</taxon>
        <taxon>Brevinematales</taxon>
        <taxon>Thermospiraceae</taxon>
        <taxon>Thermospira</taxon>
    </lineage>
</organism>
<dbReference type="PANTHER" id="PTHR30572">
    <property type="entry name" value="MEMBRANE COMPONENT OF TRANSPORTER-RELATED"/>
    <property type="match status" value="1"/>
</dbReference>
<dbReference type="Pfam" id="PF02687">
    <property type="entry name" value="FtsX"/>
    <property type="match status" value="1"/>
</dbReference>
<dbReference type="AlphaFoldDB" id="A0AAX3BC21"/>
<dbReference type="Proteomes" id="UP001056539">
    <property type="component" value="Chromosome"/>
</dbReference>
<keyword evidence="10" id="KW-1185">Reference proteome</keyword>
<evidence type="ECO:0000256" key="7">
    <source>
        <dbReference type="SAM" id="Phobius"/>
    </source>
</evidence>
<dbReference type="RefSeq" id="WP_271434860.1">
    <property type="nucleotide sequence ID" value="NZ_CP073355.1"/>
</dbReference>
<evidence type="ECO:0000256" key="5">
    <source>
        <dbReference type="ARBA" id="ARBA00023136"/>
    </source>
</evidence>
<evidence type="ECO:0000259" key="8">
    <source>
        <dbReference type="Pfam" id="PF02687"/>
    </source>
</evidence>
<gene>
    <name evidence="9" type="ORF">KDW03_09575</name>
</gene>
<evidence type="ECO:0000256" key="2">
    <source>
        <dbReference type="ARBA" id="ARBA00022475"/>
    </source>
</evidence>
<proteinExistence type="inferred from homology"/>
<keyword evidence="5 7" id="KW-0472">Membrane</keyword>
<evidence type="ECO:0000256" key="6">
    <source>
        <dbReference type="ARBA" id="ARBA00038076"/>
    </source>
</evidence>